<dbReference type="InterPro" id="IPR011032">
    <property type="entry name" value="GroES-like_sf"/>
</dbReference>
<evidence type="ECO:0000313" key="6">
    <source>
        <dbReference type="Proteomes" id="UP000461443"/>
    </source>
</evidence>
<dbReference type="AlphaFoldDB" id="A0A845SK72"/>
<feature type="domain" description="Alcohol dehydrogenase-like N-terminal" evidence="4">
    <location>
        <begin position="31"/>
        <end position="137"/>
    </location>
</feature>
<dbReference type="SUPFAM" id="SSF50129">
    <property type="entry name" value="GroES-like"/>
    <property type="match status" value="1"/>
</dbReference>
<keyword evidence="2" id="KW-0862">Zinc</keyword>
<keyword evidence="3" id="KW-0560">Oxidoreductase</keyword>
<sequence>MSNQCVNTVAVLLEPGKFSFASHQLEEDILPGYVRIKISYCGVCGTDKSFYLGHRNEGYPISLGHEHCGVIKAIGAGVINLQAGCQVVIDPNFRCGQCHFCRQKKGHLCINGGEQHYSNRGFAGYIDIHHSYVHKLPAYRNDHIGALVEPLSVALHALALSNLSDRKGEILVLGCGGLGTLLAFALLETTAADLYIHDHNEFKTDHIRSLYPDRIRTPKAGQRFDLIFEATGAAGGFMLACDLLEKCSRLMLLSRYHADEPFIPERLPWKQPEITLCHLNGDIINMTDAALLLADNWSAQHDNLLSFHSFEDINNVFANYGKIKSNKKIITHEQL</sequence>
<dbReference type="GO" id="GO:0008270">
    <property type="term" value="F:zinc ion binding"/>
    <property type="evidence" value="ECO:0007669"/>
    <property type="project" value="InterPro"/>
</dbReference>
<dbReference type="RefSeq" id="WP_162366113.1">
    <property type="nucleotide sequence ID" value="NZ_WUBS01000007.1"/>
</dbReference>
<reference evidence="5 6" key="2">
    <citation type="submission" date="2020-02" db="EMBL/GenBank/DDBJ databases">
        <title>The new genus of Enterobacteriales.</title>
        <authorList>
            <person name="Kim I.S."/>
        </authorList>
    </citation>
    <scope>NUCLEOTIDE SEQUENCE [LARGE SCALE GENOMIC DNA]</scope>
    <source>
        <strain evidence="5 6">SAP-6</strain>
    </source>
</reference>
<dbReference type="Gene3D" id="3.40.50.720">
    <property type="entry name" value="NAD(P)-binding Rossmann-like Domain"/>
    <property type="match status" value="1"/>
</dbReference>
<gene>
    <name evidence="5" type="ORF">GRH90_11645</name>
</gene>
<dbReference type="InterPro" id="IPR002328">
    <property type="entry name" value="ADH_Zn_CS"/>
</dbReference>
<reference evidence="5 6" key="1">
    <citation type="submission" date="2019-12" db="EMBL/GenBank/DDBJ databases">
        <authorList>
            <person name="Lee S.D."/>
        </authorList>
    </citation>
    <scope>NUCLEOTIDE SEQUENCE [LARGE SCALE GENOMIC DNA]</scope>
    <source>
        <strain evidence="5 6">SAP-6</strain>
    </source>
</reference>
<dbReference type="EMBL" id="WUBS01000007">
    <property type="protein sequence ID" value="NDL63396.1"/>
    <property type="molecule type" value="Genomic_DNA"/>
</dbReference>
<dbReference type="InterPro" id="IPR036291">
    <property type="entry name" value="NAD(P)-bd_dom_sf"/>
</dbReference>
<name>A0A845SK72_9GAMM</name>
<accession>A0A845SK72</accession>
<dbReference type="PROSITE" id="PS00059">
    <property type="entry name" value="ADH_ZINC"/>
    <property type="match status" value="1"/>
</dbReference>
<dbReference type="PANTHER" id="PTHR43401">
    <property type="entry name" value="L-THREONINE 3-DEHYDROGENASE"/>
    <property type="match status" value="1"/>
</dbReference>
<evidence type="ECO:0000256" key="1">
    <source>
        <dbReference type="ARBA" id="ARBA00022723"/>
    </source>
</evidence>
<keyword evidence="6" id="KW-1185">Reference proteome</keyword>
<evidence type="ECO:0000259" key="4">
    <source>
        <dbReference type="Pfam" id="PF08240"/>
    </source>
</evidence>
<dbReference type="Proteomes" id="UP000461443">
    <property type="component" value="Unassembled WGS sequence"/>
</dbReference>
<dbReference type="Gene3D" id="3.90.180.10">
    <property type="entry name" value="Medium-chain alcohol dehydrogenases, catalytic domain"/>
    <property type="match status" value="1"/>
</dbReference>
<dbReference type="InterPro" id="IPR050129">
    <property type="entry name" value="Zn_alcohol_dh"/>
</dbReference>
<dbReference type="SUPFAM" id="SSF51735">
    <property type="entry name" value="NAD(P)-binding Rossmann-fold domains"/>
    <property type="match status" value="1"/>
</dbReference>
<dbReference type="PANTHER" id="PTHR43401:SF2">
    <property type="entry name" value="L-THREONINE 3-DEHYDROGENASE"/>
    <property type="match status" value="1"/>
</dbReference>
<dbReference type="GO" id="GO:0016491">
    <property type="term" value="F:oxidoreductase activity"/>
    <property type="evidence" value="ECO:0007669"/>
    <property type="project" value="UniProtKB-KW"/>
</dbReference>
<protein>
    <submittedName>
        <fullName evidence="5">Alcohol dehydrogenase catalytic domain-containing protein</fullName>
    </submittedName>
</protein>
<proteinExistence type="predicted"/>
<evidence type="ECO:0000256" key="2">
    <source>
        <dbReference type="ARBA" id="ARBA00022833"/>
    </source>
</evidence>
<evidence type="ECO:0000256" key="3">
    <source>
        <dbReference type="ARBA" id="ARBA00023002"/>
    </source>
</evidence>
<evidence type="ECO:0000313" key="5">
    <source>
        <dbReference type="EMBL" id="NDL63396.1"/>
    </source>
</evidence>
<keyword evidence="1" id="KW-0479">Metal-binding</keyword>
<dbReference type="Pfam" id="PF08240">
    <property type="entry name" value="ADH_N"/>
    <property type="match status" value="1"/>
</dbReference>
<comment type="caution">
    <text evidence="5">The sequence shown here is derived from an EMBL/GenBank/DDBJ whole genome shotgun (WGS) entry which is preliminary data.</text>
</comment>
<organism evidence="5 6">
    <name type="scientific">Acerihabitans arboris</name>
    <dbReference type="NCBI Taxonomy" id="2691583"/>
    <lineage>
        <taxon>Bacteria</taxon>
        <taxon>Pseudomonadati</taxon>
        <taxon>Pseudomonadota</taxon>
        <taxon>Gammaproteobacteria</taxon>
        <taxon>Enterobacterales</taxon>
        <taxon>Pectobacteriaceae</taxon>
        <taxon>Acerihabitans</taxon>
    </lineage>
</organism>
<dbReference type="InterPro" id="IPR013154">
    <property type="entry name" value="ADH-like_N"/>
</dbReference>